<sequence length="323" mass="36032">MRRLPPLNALKAFEVAGRHMSFSRAAEELHVTPAAISHQIKALETDLGVKLFRRRNRSLQLTEAGQACLPGLREAFETMVSAVDRIRDKEDWNMLTISAPPAFGARWLVPRIVDFRTANPQIQVRIDPAIRSMDPVRDSVDVAIEFSQGHYSGRSAQRLFGQDVFPVCSPELLSGKNPLTTPADLRGHTLIHFDAPMGDPEWPNWETWLRANNVDRLDPNKGPHFTSPNFTTQALLAGHGVALMAELVVESELATGSLVKPFDISYPGNLSYWALATSTGSADDPVALFWSWLTREASRYVREKQINRQSRPIADKLLDSNVS</sequence>
<dbReference type="InterPro" id="IPR036390">
    <property type="entry name" value="WH_DNA-bd_sf"/>
</dbReference>
<feature type="domain" description="HTH lysR-type" evidence="5">
    <location>
        <begin position="5"/>
        <end position="62"/>
    </location>
</feature>
<gene>
    <name evidence="6" type="ORF">MGWOODY_XGa1269</name>
</gene>
<dbReference type="InterPro" id="IPR005119">
    <property type="entry name" value="LysR_subst-bd"/>
</dbReference>
<dbReference type="Pfam" id="PF00126">
    <property type="entry name" value="HTH_1"/>
    <property type="match status" value="1"/>
</dbReference>
<evidence type="ECO:0000256" key="2">
    <source>
        <dbReference type="ARBA" id="ARBA00023015"/>
    </source>
</evidence>
<reference evidence="6" key="1">
    <citation type="submission" date="2015-10" db="EMBL/GenBank/DDBJ databases">
        <authorList>
            <person name="Gilbert D.G."/>
        </authorList>
    </citation>
    <scope>NUCLEOTIDE SEQUENCE</scope>
</reference>
<evidence type="ECO:0000256" key="4">
    <source>
        <dbReference type="ARBA" id="ARBA00023163"/>
    </source>
</evidence>
<dbReference type="InterPro" id="IPR000847">
    <property type="entry name" value="LysR_HTH_N"/>
</dbReference>
<evidence type="ECO:0000259" key="5">
    <source>
        <dbReference type="PROSITE" id="PS50931"/>
    </source>
</evidence>
<dbReference type="FunFam" id="1.10.10.10:FF:000038">
    <property type="entry name" value="Glycine cleavage system transcriptional activator"/>
    <property type="match status" value="1"/>
</dbReference>
<keyword evidence="4" id="KW-0804">Transcription</keyword>
<dbReference type="Pfam" id="PF03466">
    <property type="entry name" value="LysR_substrate"/>
    <property type="match status" value="1"/>
</dbReference>
<organism evidence="6">
    <name type="scientific">hydrothermal vent metagenome</name>
    <dbReference type="NCBI Taxonomy" id="652676"/>
    <lineage>
        <taxon>unclassified sequences</taxon>
        <taxon>metagenomes</taxon>
        <taxon>ecological metagenomes</taxon>
    </lineage>
</organism>
<keyword evidence="2" id="KW-0805">Transcription regulation</keyword>
<dbReference type="NCBIfam" id="NF008352">
    <property type="entry name" value="PRK11139.1"/>
    <property type="match status" value="1"/>
</dbReference>
<dbReference type="CDD" id="cd08432">
    <property type="entry name" value="PBP2_GcdR_TrpI_HvrB_AmpR_like"/>
    <property type="match status" value="1"/>
</dbReference>
<dbReference type="Gene3D" id="1.10.10.10">
    <property type="entry name" value="Winged helix-like DNA-binding domain superfamily/Winged helix DNA-binding domain"/>
    <property type="match status" value="1"/>
</dbReference>
<dbReference type="EMBL" id="CZRL01000078">
    <property type="protein sequence ID" value="CUS52241.1"/>
    <property type="molecule type" value="Genomic_DNA"/>
</dbReference>
<evidence type="ECO:0000256" key="1">
    <source>
        <dbReference type="ARBA" id="ARBA00009437"/>
    </source>
</evidence>
<dbReference type="PANTHER" id="PTHR30537">
    <property type="entry name" value="HTH-TYPE TRANSCRIPTIONAL REGULATOR"/>
    <property type="match status" value="1"/>
</dbReference>
<name>A0A160TQX8_9ZZZZ</name>
<comment type="similarity">
    <text evidence="1">Belongs to the LysR transcriptional regulatory family.</text>
</comment>
<dbReference type="PRINTS" id="PR00039">
    <property type="entry name" value="HTHLYSR"/>
</dbReference>
<dbReference type="PANTHER" id="PTHR30537:SF26">
    <property type="entry name" value="GLYCINE CLEAVAGE SYSTEM TRANSCRIPTIONAL ACTIVATOR"/>
    <property type="match status" value="1"/>
</dbReference>
<dbReference type="InterPro" id="IPR036388">
    <property type="entry name" value="WH-like_DNA-bd_sf"/>
</dbReference>
<evidence type="ECO:0000313" key="6">
    <source>
        <dbReference type="EMBL" id="CUS52241.1"/>
    </source>
</evidence>
<dbReference type="InterPro" id="IPR058163">
    <property type="entry name" value="LysR-type_TF_proteobact-type"/>
</dbReference>
<evidence type="ECO:0000256" key="3">
    <source>
        <dbReference type="ARBA" id="ARBA00023125"/>
    </source>
</evidence>
<dbReference type="GO" id="GO:0043565">
    <property type="term" value="F:sequence-specific DNA binding"/>
    <property type="evidence" value="ECO:0007669"/>
    <property type="project" value="TreeGrafter"/>
</dbReference>
<keyword evidence="3" id="KW-0238">DNA-binding</keyword>
<dbReference type="SUPFAM" id="SSF46785">
    <property type="entry name" value="Winged helix' DNA-binding domain"/>
    <property type="match status" value="1"/>
</dbReference>
<dbReference type="Gene3D" id="3.40.190.10">
    <property type="entry name" value="Periplasmic binding protein-like II"/>
    <property type="match status" value="2"/>
</dbReference>
<dbReference type="AlphaFoldDB" id="A0A160TQX8"/>
<dbReference type="GO" id="GO:0003700">
    <property type="term" value="F:DNA-binding transcription factor activity"/>
    <property type="evidence" value="ECO:0007669"/>
    <property type="project" value="InterPro"/>
</dbReference>
<dbReference type="PROSITE" id="PS50931">
    <property type="entry name" value="HTH_LYSR"/>
    <property type="match status" value="1"/>
</dbReference>
<accession>A0A160TQX8</accession>
<protein>
    <submittedName>
        <fullName evidence="6">Glycine cleavage system transcriptional activator GcvA</fullName>
    </submittedName>
</protein>
<proteinExistence type="inferred from homology"/>
<dbReference type="GO" id="GO:0006351">
    <property type="term" value="P:DNA-templated transcription"/>
    <property type="evidence" value="ECO:0007669"/>
    <property type="project" value="TreeGrafter"/>
</dbReference>
<dbReference type="SUPFAM" id="SSF53850">
    <property type="entry name" value="Periplasmic binding protein-like II"/>
    <property type="match status" value="1"/>
</dbReference>